<feature type="compositionally biased region" description="Basic and acidic residues" evidence="1">
    <location>
        <begin position="50"/>
        <end position="69"/>
    </location>
</feature>
<evidence type="ECO:0000256" key="1">
    <source>
        <dbReference type="SAM" id="MobiDB-lite"/>
    </source>
</evidence>
<organism evidence="2">
    <name type="scientific">Gongylonema pulchrum</name>
    <dbReference type="NCBI Taxonomy" id="637853"/>
    <lineage>
        <taxon>Eukaryota</taxon>
        <taxon>Metazoa</taxon>
        <taxon>Ecdysozoa</taxon>
        <taxon>Nematoda</taxon>
        <taxon>Chromadorea</taxon>
        <taxon>Rhabditida</taxon>
        <taxon>Spirurina</taxon>
        <taxon>Spiruromorpha</taxon>
        <taxon>Spiruroidea</taxon>
        <taxon>Gongylonematidae</taxon>
        <taxon>Gongylonema</taxon>
    </lineage>
</organism>
<name>A0A183DWC7_9BILA</name>
<proteinExistence type="predicted"/>
<feature type="region of interest" description="Disordered" evidence="1">
    <location>
        <begin position="34"/>
        <end position="79"/>
    </location>
</feature>
<dbReference type="AlphaFoldDB" id="A0A183DWC7"/>
<evidence type="ECO:0000313" key="2">
    <source>
        <dbReference type="WBParaSite" id="GPUH_0001303201-mRNA-1"/>
    </source>
</evidence>
<sequence>LNCVIITVSSGDKAEQSCPFTVGHGAQMSVDYSEFSKTDQKTQIQRMKQKLGESEGDKLPSGDGRDFDGKQGNTARCEQ</sequence>
<dbReference type="WBParaSite" id="GPUH_0001303201-mRNA-1">
    <property type="protein sequence ID" value="GPUH_0001303201-mRNA-1"/>
    <property type="gene ID" value="GPUH_0001303201"/>
</dbReference>
<protein>
    <submittedName>
        <fullName evidence="2">DUF3347 domain-containing protein</fullName>
    </submittedName>
</protein>
<accession>A0A183DWC7</accession>
<reference evidence="2" key="1">
    <citation type="submission" date="2016-06" db="UniProtKB">
        <authorList>
            <consortium name="WormBaseParasite"/>
        </authorList>
    </citation>
    <scope>IDENTIFICATION</scope>
</reference>